<dbReference type="Pfam" id="PF00619">
    <property type="entry name" value="CARD"/>
    <property type="match status" value="1"/>
</dbReference>
<comment type="caution">
    <text evidence="10">The sequence shown here is derived from an EMBL/GenBank/DDBJ whole genome shotgun (WGS) entry which is preliminary data.</text>
</comment>
<feature type="domain" description="AIG1-type G" evidence="8">
    <location>
        <begin position="1489"/>
        <end position="1687"/>
    </location>
</feature>
<keyword evidence="5" id="KW-0342">GTP-binding</keyword>
<gene>
    <name evidence="10" type="ORF">AALO_G00094320</name>
</gene>
<dbReference type="FunFam" id="3.40.50.300:FF:001809">
    <property type="entry name" value="Si:ch1073-365p7.2"/>
    <property type="match status" value="6"/>
</dbReference>
<keyword evidence="11" id="KW-1185">Reference proteome</keyword>
<feature type="domain" description="AIG1-type G" evidence="8">
    <location>
        <begin position="401"/>
        <end position="600"/>
    </location>
</feature>
<proteinExistence type="inferred from homology"/>
<feature type="domain" description="FIIND" evidence="9">
    <location>
        <begin position="2069"/>
        <end position="2349"/>
    </location>
</feature>
<dbReference type="GO" id="GO:0042981">
    <property type="term" value="P:regulation of apoptotic process"/>
    <property type="evidence" value="ECO:0007669"/>
    <property type="project" value="InterPro"/>
</dbReference>
<dbReference type="PROSITE" id="PS51720">
    <property type="entry name" value="G_AIG1"/>
    <property type="match status" value="6"/>
</dbReference>
<feature type="coiled-coil region" evidence="6">
    <location>
        <begin position="1444"/>
        <end position="1482"/>
    </location>
</feature>
<dbReference type="PANTHER" id="PTHR10903:SF107">
    <property type="entry name" value="GTPASE IMAP FAMILY MEMBER 4-LIKE-RELATED"/>
    <property type="match status" value="1"/>
</dbReference>
<evidence type="ECO:0000256" key="5">
    <source>
        <dbReference type="ARBA" id="ARBA00023134"/>
    </source>
</evidence>
<feature type="coiled-coil region" evidence="6">
    <location>
        <begin position="591"/>
        <end position="629"/>
    </location>
</feature>
<dbReference type="SUPFAM" id="SSF47986">
    <property type="entry name" value="DEATH domain"/>
    <property type="match status" value="1"/>
</dbReference>
<feature type="domain" description="AIG1-type G" evidence="8">
    <location>
        <begin position="167"/>
        <end position="365"/>
    </location>
</feature>
<comment type="similarity">
    <text evidence="2">Belongs to the TRAFAC class TrmE-Era-EngA-EngB-Septin-like GTPase superfamily. AIG1/Toc34/Toc159-like paraseptin GTPase family. IAN subfamily.</text>
</comment>
<dbReference type="Proteomes" id="UP000823561">
    <property type="component" value="Chromosome 7"/>
</dbReference>
<dbReference type="PROSITE" id="PS51830">
    <property type="entry name" value="FIIND"/>
    <property type="match status" value="1"/>
</dbReference>
<feature type="coiled-coil region" evidence="6">
    <location>
        <begin position="1063"/>
        <end position="1101"/>
    </location>
</feature>
<accession>A0AAV6GS91</accession>
<dbReference type="Pfam" id="PF13553">
    <property type="entry name" value="FIIND"/>
    <property type="match status" value="1"/>
</dbReference>
<organism evidence="10 11">
    <name type="scientific">Alosa alosa</name>
    <name type="common">allis shad</name>
    <dbReference type="NCBI Taxonomy" id="278164"/>
    <lineage>
        <taxon>Eukaryota</taxon>
        <taxon>Metazoa</taxon>
        <taxon>Chordata</taxon>
        <taxon>Craniata</taxon>
        <taxon>Vertebrata</taxon>
        <taxon>Euteleostomi</taxon>
        <taxon>Actinopterygii</taxon>
        <taxon>Neopterygii</taxon>
        <taxon>Teleostei</taxon>
        <taxon>Clupei</taxon>
        <taxon>Clupeiformes</taxon>
        <taxon>Clupeoidei</taxon>
        <taxon>Clupeidae</taxon>
        <taxon>Alosa</taxon>
    </lineage>
</organism>
<keyword evidence="4" id="KW-0547">Nucleotide-binding</keyword>
<feature type="domain" description="AIG1-type G" evidence="8">
    <location>
        <begin position="1109"/>
        <end position="1308"/>
    </location>
</feature>
<dbReference type="GO" id="GO:0005829">
    <property type="term" value="C:cytosol"/>
    <property type="evidence" value="ECO:0007669"/>
    <property type="project" value="UniProtKB-SubCell"/>
</dbReference>
<evidence type="ECO:0000313" key="11">
    <source>
        <dbReference type="Proteomes" id="UP000823561"/>
    </source>
</evidence>
<evidence type="ECO:0000259" key="9">
    <source>
        <dbReference type="PROSITE" id="PS51830"/>
    </source>
</evidence>
<dbReference type="GO" id="GO:0005525">
    <property type="term" value="F:GTP binding"/>
    <property type="evidence" value="ECO:0007669"/>
    <property type="project" value="UniProtKB-KW"/>
</dbReference>
<feature type="domain" description="AIG1-type G" evidence="8">
    <location>
        <begin position="637"/>
        <end position="836"/>
    </location>
</feature>
<dbReference type="SUPFAM" id="SSF52540">
    <property type="entry name" value="P-loop containing nucleoside triphosphate hydrolases"/>
    <property type="match status" value="7"/>
</dbReference>
<dbReference type="Gene3D" id="1.10.533.10">
    <property type="entry name" value="Death Domain, Fas"/>
    <property type="match status" value="1"/>
</dbReference>
<feature type="coiled-coil region" evidence="6">
    <location>
        <begin position="827"/>
        <end position="865"/>
    </location>
</feature>
<evidence type="ECO:0000256" key="4">
    <source>
        <dbReference type="ARBA" id="ARBA00022741"/>
    </source>
</evidence>
<dbReference type="Pfam" id="PF23679">
    <property type="entry name" value="UPA-FIIND"/>
    <property type="match status" value="1"/>
</dbReference>
<reference evidence="10" key="1">
    <citation type="submission" date="2020-10" db="EMBL/GenBank/DDBJ databases">
        <title>Chromosome-scale genome assembly of the Allis shad, Alosa alosa.</title>
        <authorList>
            <person name="Margot Z."/>
            <person name="Christophe K."/>
            <person name="Cabau C."/>
            <person name="Louis A."/>
            <person name="Berthelot C."/>
            <person name="Parey E."/>
            <person name="Roest Crollius H."/>
            <person name="Montfort J."/>
            <person name="Robinson-Rechavi M."/>
            <person name="Bucao C."/>
            <person name="Bouchez O."/>
            <person name="Gislard M."/>
            <person name="Lluch J."/>
            <person name="Milhes M."/>
            <person name="Lampietro C."/>
            <person name="Lopez Roques C."/>
            <person name="Donnadieu C."/>
            <person name="Braasch I."/>
            <person name="Desvignes T."/>
            <person name="Postlethwait J."/>
            <person name="Bobe J."/>
            <person name="Guiguen Y."/>
        </authorList>
    </citation>
    <scope>NUCLEOTIDE SEQUENCE</scope>
    <source>
        <strain evidence="10">M-15738</strain>
        <tissue evidence="10">Blood</tissue>
    </source>
</reference>
<evidence type="ECO:0000259" key="7">
    <source>
        <dbReference type="PROSITE" id="PS50209"/>
    </source>
</evidence>
<dbReference type="InterPro" id="IPR001315">
    <property type="entry name" value="CARD"/>
</dbReference>
<feature type="domain" description="AIG1-type G" evidence="8">
    <location>
        <begin position="873"/>
        <end position="1072"/>
    </location>
</feature>
<evidence type="ECO:0000313" key="10">
    <source>
        <dbReference type="EMBL" id="KAG5278023.1"/>
    </source>
</evidence>
<evidence type="ECO:0000259" key="8">
    <source>
        <dbReference type="PROSITE" id="PS51720"/>
    </source>
</evidence>
<evidence type="ECO:0000256" key="2">
    <source>
        <dbReference type="ARBA" id="ARBA00008535"/>
    </source>
</evidence>
<evidence type="ECO:0008006" key="12">
    <source>
        <dbReference type="Google" id="ProtNLM"/>
    </source>
</evidence>
<evidence type="ECO:0000256" key="3">
    <source>
        <dbReference type="ARBA" id="ARBA00022490"/>
    </source>
</evidence>
<dbReference type="InterPro" id="IPR045058">
    <property type="entry name" value="GIMA/IAN/Toc"/>
</dbReference>
<sequence length="2471" mass="284742">MTKRAIQLSPGLCGQGPHVFLLITRADILFTEAQIISARQHLELLSERVWRYTILLFTHGDWLGDTPIEQHIESEGDALKWLTEKCGNRYHVLNNHNSTDGRQVTELLEKIEDMVAGNGCSHFKMDRGLLRDLEEREKIERSRAEERMMKVKKQRHDLRSTQGQIHQSSLRIILLGSKNYGKSSTGNTILGEDVFELRTISKCEKREGEVAGRQVTVVDTPGWELHSMDNPPVFLKQETLMSVSLCDPGPHVFLLIVALDTAVTSQVRLQLQKYLTLFSKAIWSHTMVLFDFGDWLGDTLIEQHIESEGRDLCWLIEQCGNRYHVFNNEKKDDKDQVTELLAKIEEMLAGNSGHHYETDRKRLEEVKERRAKEEQRATERLMKVEKQRKHLQSLKQNTCPLSEFRVVLLGYRTSGKSSSGNTILGREEFDLKRRTAQCVKRQGEVTCRQVTVVEAPGWWINFNLKTCLELTKQEIVFSVSLCPPGPHIFLLIVKIAEASTQDYIRNIQEHVEILSERVWCHTMVLFTRGDWLGNATIEQYIESEEHLRYLVEKCGNRYHVLNNEDIGDRTQITELMEKMEEIISGNGGRHYEMDRKRLEEVKERRENEEERATERLMKVERQRQHLQSLKPGHASPQSEFRVVLLGYRTSGKSSSGNTILGREEFDLKRRTAQCVKRQGEVAGRQVTVVKAPGWWKNVNLINTPELTKQEIVLSVSLCPPGPHIILLLVQVAHSIEQDDIRNIQEHVEILSDRVWCHTMVLFTRGDWLGDTTIEQYIESEEHLRYLVEKCGNRYHVLNNEDIGDRTQITELMEKMEEIISGNGGRHYEMDRKRLEEVKERRRNEEQRATERLMKVERQRQHLQSLKPGHASPQSEFRVVLLGYRMSGKSSSGNTILGREEFDLKRRTAQCVKRQGEVAGRQVTVVKAPGWWKNVNLINTPELTKQEIVLSVSLCPPGPHIILLLVQVAHSIEQDDIRNIQEHVEILSDRVWCHTMVLFTRGDWLGDTTIEQYIESEEHLRYLVEKCGNRYHVLNNEDIGDRTQITELMEKMEEIISGNGGRHYEMDRKRLEEVKERRRNEEQRATERLMKVERQRQHLQSLKPGHASPQSEFRVVLLGYRTSGKSSSGNTILGREEFDLKRRTAQCVKRQGKVAGRQVTVVKAPGWWKNVNLINTPELTKQEIVLSVSLCPPGPHILLLLVQLAQSIAQDDIRNIQQHMEYLSERVWCHTMVLFTRGDWLGDTTIEQYIESEEHLRYLVEKCGNRYHVLNNEDKSDRTQITELMEMMEEIISGNGGRHYEMDRKRLEEVKERREKEERATERLMKVEKQRQHLQSLKRPHILLLLVQLAHSIAQDDIRNIQEHVEILSDRVWCHTMVLFTRGDWLGDTTIEQYIESEEHLRYLVEKCGNRYHVLNNENKSDRTQITGLMEMMEEIAVGNGGRHYEMDRKRLEEVKERREKEEQRATERLMKVEKQRQHLQSLKRNSSPRSEFRVVLLGYRRSGKSSSGNTILGREEFDLKRRTAQCVKRQGEVAGRQVTVVKAPGWWSNINLINTPDLTKQEIVLSVSLCPPGPHILLLLVKVATSLTVDKKLNIQQHLELLSNRVWSHTMVLFTCGDCLGDTTIEQYIESEEHLRYLVEKCGNRYHVLNNQNRDDKQVTQLLEKIEEMVAGNGGRHFEVDKTLLQEVKKKRRHLSTRVEDRETRAYKQEVMFKYVMGELQPLCGIKVMLLQYVEEFTSERNTDRDRGEMAEGVTLQSAEEIRGGHEIARVKMTPSKRSLEETKAELVSLCDPGPHALVLSIYTDLHFTERRRRQFQTHLGLLGDRVWDHAIVMFDSSDDLSVDRNIEEYIESEGEALQWLVEKCGNRYVHWTGEESRPGVLKKVYELVVLNGGSHFQYEEGRTNETTAADWKMEVQQLVEQMEEIELAKSKDTAPDMTGDDKSEKTSGYGTFISDTASEAPSDQHSLMSGGTSSGIGSLTSGRLGCHKKFDKVPEPSNVHGPNVIREDSSEDTFLDQNDLDSVDNPDWRRDMRELSDNMAELDISSGKILCQYFKQTNCCKSCKDVEDTSHWILMEPCVSMETGVPVYKHSSPPGSFECTASGLRWVCAVEVSLQYHFSDPNVFRAELAMLQYEPIGPLMDIKVLSGELLEAHLPHFACLEGSDSSLREAVRVLRGVDSSVTLEKCELTRFHAKLLKPSFSLTEVLVKFGIPMKAHLDVLIYRTRVTPLVLLTYVVPRDASMIQAVEEDLRETQDAKKIKTHRPDMSIWMHTKFSLKSSASHARSSPPEITLKYIRPPDLFRVVVDKADDCFDLELISEGQSIWKATLESFEFGETGDVAHSHEMPSAASRRCQVMTHREVAYTSRAARTDEEEGKMASMLHKDRLFMIRPDLIKKTSGALLRDLLDELQASPHVISSREAEDVLQRTSVLQDQVTSLIDMVLKKGDRACGIMLSLLKELDSYLYQDLGL</sequence>
<feature type="coiled-coil region" evidence="6">
    <location>
        <begin position="1299"/>
        <end position="1336"/>
    </location>
</feature>
<name>A0AAV6GS91_9TELE</name>
<evidence type="ECO:0000256" key="1">
    <source>
        <dbReference type="ARBA" id="ARBA00004514"/>
    </source>
</evidence>
<comment type="subcellular location">
    <subcellularLocation>
        <location evidence="1">Cytoplasm</location>
        <location evidence="1">Cytosol</location>
    </subcellularLocation>
</comment>
<dbReference type="InterPro" id="IPR025307">
    <property type="entry name" value="FIIND_dom"/>
</dbReference>
<dbReference type="Gene3D" id="3.40.50.300">
    <property type="entry name" value="P-loop containing nucleotide triphosphate hydrolases"/>
    <property type="match status" value="9"/>
</dbReference>
<protein>
    <recommendedName>
        <fullName evidence="12">GTPase IMAP family member 8-like</fullName>
    </recommendedName>
</protein>
<evidence type="ECO:0000256" key="6">
    <source>
        <dbReference type="SAM" id="Coils"/>
    </source>
</evidence>
<dbReference type="PROSITE" id="PS50209">
    <property type="entry name" value="CARD"/>
    <property type="match status" value="1"/>
</dbReference>
<keyword evidence="6" id="KW-0175">Coiled coil</keyword>
<dbReference type="Pfam" id="PF04548">
    <property type="entry name" value="AIG1"/>
    <property type="match status" value="9"/>
</dbReference>
<feature type="coiled-coil region" evidence="6">
    <location>
        <begin position="134"/>
        <end position="161"/>
    </location>
</feature>
<dbReference type="PANTHER" id="PTHR10903">
    <property type="entry name" value="GTPASE, IMAP FAMILY MEMBER-RELATED"/>
    <property type="match status" value="1"/>
</dbReference>
<feature type="coiled-coil region" evidence="6">
    <location>
        <begin position="327"/>
        <end position="394"/>
    </location>
</feature>
<dbReference type="EMBL" id="JADWDJ010000007">
    <property type="protein sequence ID" value="KAG5278023.1"/>
    <property type="molecule type" value="Genomic_DNA"/>
</dbReference>
<dbReference type="InterPro" id="IPR006703">
    <property type="entry name" value="G_AIG1"/>
</dbReference>
<feature type="domain" description="CARD" evidence="7">
    <location>
        <begin position="2374"/>
        <end position="2471"/>
    </location>
</feature>
<dbReference type="InterPro" id="IPR011029">
    <property type="entry name" value="DEATH-like_dom_sf"/>
</dbReference>
<keyword evidence="3" id="KW-0963">Cytoplasm</keyword>
<dbReference type="InterPro" id="IPR027417">
    <property type="entry name" value="P-loop_NTPase"/>
</dbReference>